<sequence length="504" mass="56409">MWNRDREGQPDFRFPEVRKPSEEIENRPEKPVQRSQGVPHILKKPRTSAPAARHLAPTKTKGTSGLLQGQPLLPSYRKGFKAKKSFSAAIPYPPKWLKNVCDLPGASSCNQPSQSVKELNWQLGTPQEGHQGPFQPPKHHKASQQSSFVNNQSQLSGSIPGSQMSCQQISIESIQPRSSAPTYQHRPIGTCPPRSPVKTTQSKLRAKPRTLPRSDAAIAQCTEVQSAATIVQKAMNAYNPSDLAQCQQRSLHGYETSHDLNQSMGNLNLAPNQNPRLYWGLSHQSEGPRYQYPGQQIQNQLGISSNQHSQDQASICQKLGQQLYSNPGTSSSHYFPVVPTYHQDPYCQLQHLQSLQGFFDGCQDLYNQFQGIPFDPYHRIHSATGSFSSSSDEFQDYGIEDPTTLIDGSRKRVFSRGTSSLSMTSSSSQPPPKKPKRIRNRGKVKVQESSVELQPMKFENGLNSESMKRWLEENVKPAVLEAEIRKRDLANKVARIDSKKFTKL</sequence>
<evidence type="ECO:0000313" key="2">
    <source>
        <dbReference type="EMBL" id="PIC54308.1"/>
    </source>
</evidence>
<feature type="compositionally biased region" description="Low complexity" evidence="1">
    <location>
        <begin position="416"/>
        <end position="428"/>
    </location>
</feature>
<evidence type="ECO:0000256" key="1">
    <source>
        <dbReference type="SAM" id="MobiDB-lite"/>
    </source>
</evidence>
<feature type="compositionally biased region" description="Basic residues" evidence="1">
    <location>
        <begin position="433"/>
        <end position="444"/>
    </location>
</feature>
<keyword evidence="3" id="KW-1185">Reference proteome</keyword>
<dbReference type="OrthoDB" id="10477359at2759"/>
<feature type="region of interest" description="Disordered" evidence="1">
    <location>
        <begin position="1"/>
        <end position="70"/>
    </location>
</feature>
<organism evidence="2 3">
    <name type="scientific">Caenorhabditis nigoni</name>
    <dbReference type="NCBI Taxonomy" id="1611254"/>
    <lineage>
        <taxon>Eukaryota</taxon>
        <taxon>Metazoa</taxon>
        <taxon>Ecdysozoa</taxon>
        <taxon>Nematoda</taxon>
        <taxon>Chromadorea</taxon>
        <taxon>Rhabditida</taxon>
        <taxon>Rhabditina</taxon>
        <taxon>Rhabditomorpha</taxon>
        <taxon>Rhabditoidea</taxon>
        <taxon>Rhabditidae</taxon>
        <taxon>Peloderinae</taxon>
        <taxon>Caenorhabditis</taxon>
    </lineage>
</organism>
<feature type="region of interest" description="Disordered" evidence="1">
    <location>
        <begin position="416"/>
        <end position="446"/>
    </location>
</feature>
<feature type="compositionally biased region" description="Low complexity" evidence="1">
    <location>
        <begin position="143"/>
        <end position="156"/>
    </location>
</feature>
<dbReference type="EMBL" id="PDUG01000001">
    <property type="protein sequence ID" value="PIC54308.1"/>
    <property type="molecule type" value="Genomic_DNA"/>
</dbReference>
<feature type="region of interest" description="Disordered" evidence="1">
    <location>
        <begin position="124"/>
        <end position="162"/>
    </location>
</feature>
<comment type="caution">
    <text evidence="2">The sequence shown here is derived from an EMBL/GenBank/DDBJ whole genome shotgun (WGS) entry which is preliminary data.</text>
</comment>
<gene>
    <name evidence="2" type="primary">Cnig_chr_I.g3609</name>
    <name evidence="2" type="ORF">B9Z55_003609</name>
</gene>
<accession>A0A2G5VRB1</accession>
<dbReference type="Proteomes" id="UP000230233">
    <property type="component" value="Chromosome I"/>
</dbReference>
<evidence type="ECO:0000313" key="3">
    <source>
        <dbReference type="Proteomes" id="UP000230233"/>
    </source>
</evidence>
<protein>
    <submittedName>
        <fullName evidence="2">Uncharacterized protein</fullName>
    </submittedName>
</protein>
<dbReference type="AlphaFoldDB" id="A0A2G5VRB1"/>
<feature type="compositionally biased region" description="Basic and acidic residues" evidence="1">
    <location>
        <begin position="1"/>
        <end position="32"/>
    </location>
</feature>
<proteinExistence type="predicted"/>
<reference evidence="3" key="1">
    <citation type="submission" date="2017-10" db="EMBL/GenBank/DDBJ databases">
        <title>Rapid genome shrinkage in a self-fertile nematode reveals novel sperm competition proteins.</title>
        <authorList>
            <person name="Yin D."/>
            <person name="Schwarz E.M."/>
            <person name="Thomas C.G."/>
            <person name="Felde R.L."/>
            <person name="Korf I.F."/>
            <person name="Cutter A.D."/>
            <person name="Schartner C.M."/>
            <person name="Ralston E.J."/>
            <person name="Meyer B.J."/>
            <person name="Haag E.S."/>
        </authorList>
    </citation>
    <scope>NUCLEOTIDE SEQUENCE [LARGE SCALE GENOMIC DNA]</scope>
    <source>
        <strain evidence="3">JU1422</strain>
    </source>
</reference>
<name>A0A2G5VRB1_9PELO</name>
<feature type="region of interest" description="Disordered" evidence="1">
    <location>
        <begin position="176"/>
        <end position="211"/>
    </location>
</feature>